<accession>A0ABN8D375</accession>
<evidence type="ECO:0000313" key="3">
    <source>
        <dbReference type="Proteomes" id="UP001158986"/>
    </source>
</evidence>
<name>A0ABN8D375_9STRA</name>
<protein>
    <recommendedName>
        <fullName evidence="4">Protein ZIP4 homolog</fullName>
    </recommendedName>
</protein>
<organism evidence="2 3">
    <name type="scientific">Peronospora belbahrii</name>
    <dbReference type="NCBI Taxonomy" id="622444"/>
    <lineage>
        <taxon>Eukaryota</taxon>
        <taxon>Sar</taxon>
        <taxon>Stramenopiles</taxon>
        <taxon>Oomycota</taxon>
        <taxon>Peronosporomycetes</taxon>
        <taxon>Peronosporales</taxon>
        <taxon>Peronosporaceae</taxon>
        <taxon>Peronospora</taxon>
    </lineage>
</organism>
<dbReference type="Proteomes" id="UP001158986">
    <property type="component" value="Unassembled WGS sequence"/>
</dbReference>
<dbReference type="Gene3D" id="1.25.40.10">
    <property type="entry name" value="Tetratricopeptide repeat domain"/>
    <property type="match status" value="1"/>
</dbReference>
<evidence type="ECO:0008006" key="4">
    <source>
        <dbReference type="Google" id="ProtNLM"/>
    </source>
</evidence>
<dbReference type="InterPro" id="IPR011990">
    <property type="entry name" value="TPR-like_helical_dom_sf"/>
</dbReference>
<reference evidence="2 3" key="1">
    <citation type="submission" date="2021-11" db="EMBL/GenBank/DDBJ databases">
        <authorList>
            <person name="Islam A."/>
            <person name="Islam S."/>
            <person name="Flora M.S."/>
            <person name="Rahman M."/>
            <person name="Ziaur R.M."/>
            <person name="Epstein J.H."/>
            <person name="Hassan M."/>
            <person name="Klassen M."/>
            <person name="Woodard K."/>
            <person name="Webb A."/>
            <person name="Webby R.J."/>
            <person name="El Zowalaty M.E."/>
        </authorList>
    </citation>
    <scope>NUCLEOTIDE SEQUENCE [LARGE SCALE GENOMIC DNA]</scope>
    <source>
        <strain evidence="2">Pbs1</strain>
    </source>
</reference>
<gene>
    <name evidence="2" type="ORF">PBS001_LOCUS4409</name>
</gene>
<comment type="caution">
    <text evidence="2">The sequence shown here is derived from an EMBL/GenBank/DDBJ whole genome shotgun (WGS) entry which is preliminary data.</text>
</comment>
<proteinExistence type="predicted"/>
<evidence type="ECO:0000256" key="1">
    <source>
        <dbReference type="SAM" id="MobiDB-lite"/>
    </source>
</evidence>
<keyword evidence="3" id="KW-1185">Reference proteome</keyword>
<evidence type="ECO:0000313" key="2">
    <source>
        <dbReference type="EMBL" id="CAH0517823.1"/>
    </source>
</evidence>
<sequence>MRTQGQTSKRNLPRQKASEQAKMQEEGAAIMLKEVEKATKLLSYATTTSSNEFSRVSLADVEALSQVIDELQRVVTSFSSQRVLEISESQLMSAGVELYNAPRSALRVLAQVEKSKKLGEDKSTSFPRYLLVLTRFIATKIMGLSLICPKDGDRNSVQFMEQCVDVLRSYGRVGMLMLESASAECGKCEEYLALANESLRSSMQLWSCIGLTHLTKFKHGLELEDTVDDLWDFCVDRVRVLQLLAESSTNSSEEFRDIVSSLHELKMLAPYKISYASSLLDLMTSVSNGYGKAARHELQISFAEEALRICDSLENDGDESFPELIASFKQHMLVTLLQSLCSTGDIERAEACYLLIPASREPKVLLLMTKLYVEKKQFDKASRLLLLLFEQDCLDDSILGARTYAQGLSFSDKGLDIYRALIDNYGDAEFAINLDIACSLAFDESKKYQAMSELKRIGCVLLENERDGEVVDAKHIQQVRQTIFDALQHALNSNQHEDCLKWADAGLATTSIPQDQATYLRIMSRSCLQLGRKSEALEWAEKAYATEPSKQSLFTVFQVTLETKPEVTEEELVRFIQQLQARDDFEIEDLLAMGKQASNLGSSRQDLMMHILDELCNILLQADDYPANISIAVVLQNAAQLAYSKFARQCESSDTSENSYGEKFVSYANALLQVSRPNSIDKKETVGPSSVFEWFFRMSFDIAKSTEDSRYFIIAANIAERSDELYCETSPLKHRCHQCLLAAVSSDIKKFETLDKSQLLELLEVIDRLRSIDVADTSVAGDVMRYLGKAVIAVKLRLFDANTKAIFDLCMTTQHSTLELMETGELVLYAAKFSEASEVRDSYLSLSRQIFNYGLQMLVQTTSIDSSKLCYLLRRLVTLAESKTKAYECFEQLLQFIYNMDVEMSEIDMEWFVAKAWNIGVLCHRGSDTEDALKFMKIAQDVMQRSESLVEKLGNGLNHQYQELLRMRASSTCDG</sequence>
<dbReference type="EMBL" id="CAKLCB010000253">
    <property type="protein sequence ID" value="CAH0517823.1"/>
    <property type="molecule type" value="Genomic_DNA"/>
</dbReference>
<feature type="compositionally biased region" description="Polar residues" evidence="1">
    <location>
        <begin position="1"/>
        <end position="10"/>
    </location>
</feature>
<feature type="region of interest" description="Disordered" evidence="1">
    <location>
        <begin position="1"/>
        <end position="24"/>
    </location>
</feature>